<comment type="caution">
    <text evidence="9">The sequence shown here is derived from an EMBL/GenBank/DDBJ whole genome shotgun (WGS) entry which is preliminary data.</text>
</comment>
<keyword evidence="3 7" id="KW-0808">Transferase</keyword>
<dbReference type="GO" id="GO:0019432">
    <property type="term" value="P:triglyceride biosynthetic process"/>
    <property type="evidence" value="ECO:0007669"/>
    <property type="project" value="TreeGrafter"/>
</dbReference>
<protein>
    <recommendedName>
        <fullName evidence="8">Phospholipid/glycerol acyltransferase domain-containing protein</fullName>
    </recommendedName>
</protein>
<keyword evidence="10" id="KW-1185">Reference proteome</keyword>
<evidence type="ECO:0000256" key="1">
    <source>
        <dbReference type="ARBA" id="ARBA00004370"/>
    </source>
</evidence>
<dbReference type="GO" id="GO:0016287">
    <property type="term" value="F:glycerone-phosphate O-acyltransferase activity"/>
    <property type="evidence" value="ECO:0007669"/>
    <property type="project" value="TreeGrafter"/>
</dbReference>
<evidence type="ECO:0000256" key="7">
    <source>
        <dbReference type="PIRNR" id="PIRNR000437"/>
    </source>
</evidence>
<dbReference type="AlphaFoldDB" id="A0A9N7VUT3"/>
<keyword evidence="4" id="KW-0472">Membrane</keyword>
<proteinExistence type="inferred from homology"/>
<dbReference type="Proteomes" id="UP001153269">
    <property type="component" value="Unassembled WGS sequence"/>
</dbReference>
<evidence type="ECO:0000256" key="5">
    <source>
        <dbReference type="ARBA" id="ARBA00023315"/>
    </source>
</evidence>
<reference evidence="9" key="1">
    <citation type="submission" date="2020-03" db="EMBL/GenBank/DDBJ databases">
        <authorList>
            <person name="Weist P."/>
        </authorList>
    </citation>
    <scope>NUCLEOTIDE SEQUENCE</scope>
</reference>
<dbReference type="GO" id="GO:0006631">
    <property type="term" value="P:fatty acid metabolic process"/>
    <property type="evidence" value="ECO:0007669"/>
    <property type="project" value="TreeGrafter"/>
</dbReference>
<comment type="pathway">
    <text evidence="6">Phospholipid metabolism.</text>
</comment>
<comment type="similarity">
    <text evidence="2 7">Belongs to the GPAT/DAPAT family.</text>
</comment>
<dbReference type="GO" id="GO:0005778">
    <property type="term" value="C:peroxisomal membrane"/>
    <property type="evidence" value="ECO:0007669"/>
    <property type="project" value="TreeGrafter"/>
</dbReference>
<dbReference type="GO" id="GO:0031966">
    <property type="term" value="C:mitochondrial membrane"/>
    <property type="evidence" value="ECO:0007669"/>
    <property type="project" value="TreeGrafter"/>
</dbReference>
<evidence type="ECO:0000259" key="8">
    <source>
        <dbReference type="SMART" id="SM00563"/>
    </source>
</evidence>
<dbReference type="SUPFAM" id="SSF69593">
    <property type="entry name" value="Glycerol-3-phosphate (1)-acyltransferase"/>
    <property type="match status" value="1"/>
</dbReference>
<evidence type="ECO:0000256" key="3">
    <source>
        <dbReference type="ARBA" id="ARBA00022679"/>
    </source>
</evidence>
<dbReference type="CDD" id="cd07993">
    <property type="entry name" value="LPLAT_DHAPAT-like"/>
    <property type="match status" value="1"/>
</dbReference>
<evidence type="ECO:0000313" key="9">
    <source>
        <dbReference type="EMBL" id="CAB1457354.1"/>
    </source>
</evidence>
<dbReference type="SMART" id="SM00563">
    <property type="entry name" value="PlsC"/>
    <property type="match status" value="1"/>
</dbReference>
<accession>A0A9N7VUT3</accession>
<dbReference type="PANTHER" id="PTHR12563:SF22">
    <property type="entry name" value="DIHYDROXYACETONE PHOSPHATE ACYLTRANSFERASE ISOFORM X1"/>
    <property type="match status" value="1"/>
</dbReference>
<dbReference type="PIRSF" id="PIRSF000437">
    <property type="entry name" value="GPAT_DHAPAT"/>
    <property type="match status" value="1"/>
</dbReference>
<keyword evidence="5 7" id="KW-0012">Acyltransferase</keyword>
<sequence>MTHTDTASGRAKMDHGEEFVDILEERRRSYDLGHALRTIKLHPYQGGPRCSTAKLNKAVLDSQYLRYVAEEIATETGSSVVEVREQARRLLEEMSQNLQLSSLRLMSYTITKVAKRLFSSIYVNMEGLSMLQKATQETPVILMPNHKSYLDFLVISYILFTYDIPVPVIASVIRKYLLGLKQQSIGLAEMKMVGEILRRSGAFFIRRAIGSDKLYWAVLSEYVKTIVRTGYAPMKFYVEGLRSRTLKSLTPKLGMMHMVLEPYFKSEVFDITLVPISISYDRVLEESLHAHELLGVPKPKETTTSLLKSTKVLQEDYGAMHVNFGRPISVRQMCEGKINRCQYNLTPRDLPQKPTEEAQACVRWLAHLVVRVQDEGSVISPWSLMACMLLQAPITALTEEGLLWHQLTGKTLWLRKLVLDCGARLNWPAQTPDSDVMSSAVALHRSVVHQKAGRVYLVQEEEPARRHPISPQERMMRTASAVLMLASYRNQSLHVFVRPALVATALHITESTQRDELFAFYCFLQELFSYEFVSIPGELSQDFEEACSLLKKCGAAHISQQEVTPSAGGMETLSFLRALIQPFIDSYQVMLRYLCEEGDQVLTEKQFLPAVRSLATRLILSGELDTYEALSSDTQKNLLLALRRLEAVTKSRASEENEFNVNKAAIRTIGDVLSGKIPPQMLQTTPDARL</sequence>
<gene>
    <name evidence="9" type="ORF">PLEPLA_LOCUS45178</name>
</gene>
<comment type="subcellular location">
    <subcellularLocation>
        <location evidence="1">Membrane</location>
    </subcellularLocation>
</comment>
<evidence type="ECO:0000256" key="2">
    <source>
        <dbReference type="ARBA" id="ARBA00007937"/>
    </source>
</evidence>
<evidence type="ECO:0000313" key="10">
    <source>
        <dbReference type="Proteomes" id="UP001153269"/>
    </source>
</evidence>
<dbReference type="InterPro" id="IPR022284">
    <property type="entry name" value="GPAT/DHAPAT"/>
</dbReference>
<dbReference type="GO" id="GO:0008611">
    <property type="term" value="P:ether lipid biosynthetic process"/>
    <property type="evidence" value="ECO:0007669"/>
    <property type="project" value="TreeGrafter"/>
</dbReference>
<name>A0A9N7VUT3_PLEPL</name>
<organism evidence="9 10">
    <name type="scientific">Pleuronectes platessa</name>
    <name type="common">European plaice</name>
    <dbReference type="NCBI Taxonomy" id="8262"/>
    <lineage>
        <taxon>Eukaryota</taxon>
        <taxon>Metazoa</taxon>
        <taxon>Chordata</taxon>
        <taxon>Craniata</taxon>
        <taxon>Vertebrata</taxon>
        <taxon>Euteleostomi</taxon>
        <taxon>Actinopterygii</taxon>
        <taxon>Neopterygii</taxon>
        <taxon>Teleostei</taxon>
        <taxon>Neoteleostei</taxon>
        <taxon>Acanthomorphata</taxon>
        <taxon>Carangaria</taxon>
        <taxon>Pleuronectiformes</taxon>
        <taxon>Pleuronectoidei</taxon>
        <taxon>Pleuronectidae</taxon>
        <taxon>Pleuronectes</taxon>
    </lineage>
</organism>
<dbReference type="Pfam" id="PF01553">
    <property type="entry name" value="Acyltransferase"/>
    <property type="match status" value="1"/>
</dbReference>
<dbReference type="InterPro" id="IPR002123">
    <property type="entry name" value="Plipid/glycerol_acylTrfase"/>
</dbReference>
<dbReference type="InterPro" id="IPR041728">
    <property type="entry name" value="GPAT/DHAPAT_LPLAT"/>
</dbReference>
<evidence type="ECO:0000256" key="6">
    <source>
        <dbReference type="ARBA" id="ARBA00025707"/>
    </source>
</evidence>
<dbReference type="InterPro" id="IPR045520">
    <property type="entry name" value="GPAT/DHAPAT_C"/>
</dbReference>
<dbReference type="GO" id="GO:0004366">
    <property type="term" value="F:glycerol-3-phosphate O-acyltransferase activity"/>
    <property type="evidence" value="ECO:0007669"/>
    <property type="project" value="TreeGrafter"/>
</dbReference>
<feature type="domain" description="Phospholipid/glycerol acyltransferase" evidence="8">
    <location>
        <begin position="140"/>
        <end position="281"/>
    </location>
</feature>
<dbReference type="EMBL" id="CADEAL010004337">
    <property type="protein sequence ID" value="CAB1457354.1"/>
    <property type="molecule type" value="Genomic_DNA"/>
</dbReference>
<evidence type="ECO:0000256" key="4">
    <source>
        <dbReference type="ARBA" id="ARBA00023136"/>
    </source>
</evidence>
<dbReference type="Pfam" id="PF19277">
    <property type="entry name" value="GPAT_C"/>
    <property type="match status" value="1"/>
</dbReference>
<dbReference type="GO" id="GO:0008654">
    <property type="term" value="P:phospholipid biosynthetic process"/>
    <property type="evidence" value="ECO:0007669"/>
    <property type="project" value="TreeGrafter"/>
</dbReference>
<dbReference type="PANTHER" id="PTHR12563">
    <property type="entry name" value="GLYCEROL-3-PHOSPHATE ACYLTRANSFERASE"/>
    <property type="match status" value="1"/>
</dbReference>